<gene>
    <name evidence="4" type="primary">SCPL18</name>
    <name evidence="4" type="ORF">MA16_Dca006332</name>
</gene>
<dbReference type="FunFam" id="3.40.50.1820:FF:000072">
    <property type="entry name" value="Serine carboxypeptidase-like 19"/>
    <property type="match status" value="1"/>
</dbReference>
<dbReference type="PRINTS" id="PR00724">
    <property type="entry name" value="CRBOXYPTASEC"/>
</dbReference>
<dbReference type="SUPFAM" id="SSF53474">
    <property type="entry name" value="alpha/beta-Hydrolases"/>
    <property type="match status" value="1"/>
</dbReference>
<reference evidence="4 5" key="1">
    <citation type="journal article" date="2016" name="Sci. Rep.">
        <title>The Dendrobium catenatum Lindl. genome sequence provides insights into polysaccharide synthase, floral development and adaptive evolution.</title>
        <authorList>
            <person name="Zhang G.Q."/>
            <person name="Xu Q."/>
            <person name="Bian C."/>
            <person name="Tsai W.C."/>
            <person name="Yeh C.M."/>
            <person name="Liu K.W."/>
            <person name="Yoshida K."/>
            <person name="Zhang L.S."/>
            <person name="Chang S.B."/>
            <person name="Chen F."/>
            <person name="Shi Y."/>
            <person name="Su Y.Y."/>
            <person name="Zhang Y.Q."/>
            <person name="Chen L.J."/>
            <person name="Yin Y."/>
            <person name="Lin M."/>
            <person name="Huang H."/>
            <person name="Deng H."/>
            <person name="Wang Z.W."/>
            <person name="Zhu S.L."/>
            <person name="Zhao X."/>
            <person name="Deng C."/>
            <person name="Niu S.C."/>
            <person name="Huang J."/>
            <person name="Wang M."/>
            <person name="Liu G.H."/>
            <person name="Yang H.J."/>
            <person name="Xiao X.J."/>
            <person name="Hsiao Y.Y."/>
            <person name="Wu W.L."/>
            <person name="Chen Y.Y."/>
            <person name="Mitsuda N."/>
            <person name="Ohme-Takagi M."/>
            <person name="Luo Y.B."/>
            <person name="Van de Peer Y."/>
            <person name="Liu Z.J."/>
        </authorList>
    </citation>
    <scope>NUCLEOTIDE SEQUENCE [LARGE SCALE GENOMIC DNA]</scope>
    <source>
        <tissue evidence="4">The whole plant</tissue>
    </source>
</reference>
<keyword evidence="2" id="KW-1133">Transmembrane helix</keyword>
<keyword evidence="4" id="KW-0378">Hydrolase</keyword>
<dbReference type="GO" id="GO:0004185">
    <property type="term" value="F:serine-type carboxypeptidase activity"/>
    <property type="evidence" value="ECO:0007669"/>
    <property type="project" value="InterPro"/>
</dbReference>
<keyword evidence="5" id="KW-1185">Reference proteome</keyword>
<dbReference type="EMBL" id="KZ502842">
    <property type="protein sequence ID" value="PKU72332.1"/>
    <property type="molecule type" value="Genomic_DNA"/>
</dbReference>
<dbReference type="PANTHER" id="PTHR11802:SF461">
    <property type="entry name" value="OS02G0687900 PROTEIN"/>
    <property type="match status" value="1"/>
</dbReference>
<reference evidence="4 5" key="2">
    <citation type="journal article" date="2017" name="Nature">
        <title>The Apostasia genome and the evolution of orchids.</title>
        <authorList>
            <person name="Zhang G.Q."/>
            <person name="Liu K.W."/>
            <person name="Li Z."/>
            <person name="Lohaus R."/>
            <person name="Hsiao Y.Y."/>
            <person name="Niu S.C."/>
            <person name="Wang J.Y."/>
            <person name="Lin Y.C."/>
            <person name="Xu Q."/>
            <person name="Chen L.J."/>
            <person name="Yoshida K."/>
            <person name="Fujiwara S."/>
            <person name="Wang Z.W."/>
            <person name="Zhang Y.Q."/>
            <person name="Mitsuda N."/>
            <person name="Wang M."/>
            <person name="Liu G.H."/>
            <person name="Pecoraro L."/>
            <person name="Huang H.X."/>
            <person name="Xiao X.J."/>
            <person name="Lin M."/>
            <person name="Wu X.Y."/>
            <person name="Wu W.L."/>
            <person name="Chen Y.Y."/>
            <person name="Chang S.B."/>
            <person name="Sakamoto S."/>
            <person name="Ohme-Takagi M."/>
            <person name="Yagi M."/>
            <person name="Zeng S.J."/>
            <person name="Shen C.Y."/>
            <person name="Yeh C.M."/>
            <person name="Luo Y.B."/>
            <person name="Tsai W.C."/>
            <person name="Van de Peer Y."/>
            <person name="Liu Z.J."/>
        </authorList>
    </citation>
    <scope>NUCLEOTIDE SEQUENCE [LARGE SCALE GENOMIC DNA]</scope>
    <source>
        <tissue evidence="4">The whole plant</tissue>
    </source>
</reference>
<dbReference type="InterPro" id="IPR001563">
    <property type="entry name" value="Peptidase_S10"/>
</dbReference>
<evidence type="ECO:0000256" key="1">
    <source>
        <dbReference type="ARBA" id="ARBA00009431"/>
    </source>
</evidence>
<dbReference type="Proteomes" id="UP000233837">
    <property type="component" value="Unassembled WGS sequence"/>
</dbReference>
<dbReference type="InterPro" id="IPR029058">
    <property type="entry name" value="AB_hydrolase_fold"/>
</dbReference>
<accession>A0A2I0W9K1</accession>
<organism evidence="4 5">
    <name type="scientific">Dendrobium catenatum</name>
    <dbReference type="NCBI Taxonomy" id="906689"/>
    <lineage>
        <taxon>Eukaryota</taxon>
        <taxon>Viridiplantae</taxon>
        <taxon>Streptophyta</taxon>
        <taxon>Embryophyta</taxon>
        <taxon>Tracheophyta</taxon>
        <taxon>Spermatophyta</taxon>
        <taxon>Magnoliopsida</taxon>
        <taxon>Liliopsida</taxon>
        <taxon>Asparagales</taxon>
        <taxon>Orchidaceae</taxon>
        <taxon>Epidendroideae</taxon>
        <taxon>Malaxideae</taxon>
        <taxon>Dendrobiinae</taxon>
        <taxon>Dendrobium</taxon>
    </lineage>
</organism>
<evidence type="ECO:0000256" key="2">
    <source>
        <dbReference type="SAM" id="Phobius"/>
    </source>
</evidence>
<dbReference type="GO" id="GO:0006508">
    <property type="term" value="P:proteolysis"/>
    <property type="evidence" value="ECO:0007669"/>
    <property type="project" value="InterPro"/>
</dbReference>
<dbReference type="Pfam" id="PF00450">
    <property type="entry name" value="Peptidase_S10"/>
    <property type="match status" value="1"/>
</dbReference>
<evidence type="ECO:0000256" key="3">
    <source>
        <dbReference type="SAM" id="SignalP"/>
    </source>
</evidence>
<feature type="transmembrane region" description="Helical" evidence="2">
    <location>
        <begin position="452"/>
        <end position="474"/>
    </location>
</feature>
<feature type="chain" id="PRO_5014130799" evidence="3">
    <location>
        <begin position="29"/>
        <end position="513"/>
    </location>
</feature>
<comment type="similarity">
    <text evidence="1">Belongs to the peptidase S10 family.</text>
</comment>
<feature type="transmembrane region" description="Helical" evidence="2">
    <location>
        <begin position="486"/>
        <end position="510"/>
    </location>
</feature>
<feature type="signal peptide" evidence="3">
    <location>
        <begin position="1"/>
        <end position="28"/>
    </location>
</feature>
<name>A0A2I0W9K1_9ASPA</name>
<keyword evidence="2" id="KW-0472">Membrane</keyword>
<keyword evidence="2" id="KW-0812">Transmembrane</keyword>
<dbReference type="AlphaFoldDB" id="A0A2I0W9K1"/>
<keyword evidence="4" id="KW-0121">Carboxypeptidase</keyword>
<dbReference type="STRING" id="906689.A0A2I0W9K1"/>
<dbReference type="GO" id="GO:0016747">
    <property type="term" value="F:acyltransferase activity, transferring groups other than amino-acyl groups"/>
    <property type="evidence" value="ECO:0007669"/>
    <property type="project" value="TreeGrafter"/>
</dbReference>
<dbReference type="Gene3D" id="3.40.50.1820">
    <property type="entry name" value="alpha/beta hydrolase"/>
    <property type="match status" value="1"/>
</dbReference>
<keyword evidence="3" id="KW-0732">Signal</keyword>
<dbReference type="PANTHER" id="PTHR11802">
    <property type="entry name" value="SERINE PROTEASE FAMILY S10 SERINE CARBOXYPEPTIDASE"/>
    <property type="match status" value="1"/>
</dbReference>
<sequence length="513" mass="58117">MSFTAYRSHQQLLFAFCALLIFRCFIESANVVSHLPGFEGKLPFYLETGYVTIDEVSGAQMFYYFIESEKTPKEDPLLLWLTGGPGCSSLTALTTEVGPLLFESTPYNASEQTLPTFVSNPYSWTKLSSIIFVDCPVGTGFSFSPNSENYFSDDLLFSDEVYRFIRKWFMDHPHFLSNPFYVAGDSYGGKIIPVVAEKIADGNDAGQQPILNLKGYIAGNPVTDDEDEYRMAVAYGFGVGMISFDLLLAVKTSCVGEKSYVHRTKPDCAANLDIFDGFLKEISMDNILYPACPMDFDPWKKRLFKPFRRSYLLEGKYDGLYNPPPALTPNCPNYANYLVYYWANNPAVREALHIKEGTVQEWVRCNFDMAYNMSIKSSAQYHLNFLRREYRALVYRIDVSSWRKYQRMGFSLEKLQEVRANSSPLDSETGGWCTFGFRFGVDADCLHVCWRVLSLVATLGLFRSVILSTLVLLLGPSVCILSACSFWCWASCYFLVFLFCMGGIVGVYFIDPS</sequence>
<keyword evidence="4" id="KW-0645">Protease</keyword>
<protein>
    <submittedName>
        <fullName evidence="4">Serine carboxypeptidase-like 18</fullName>
    </submittedName>
</protein>
<proteinExistence type="inferred from homology"/>
<dbReference type="GO" id="GO:0019748">
    <property type="term" value="P:secondary metabolic process"/>
    <property type="evidence" value="ECO:0007669"/>
    <property type="project" value="TreeGrafter"/>
</dbReference>
<evidence type="ECO:0000313" key="5">
    <source>
        <dbReference type="Proteomes" id="UP000233837"/>
    </source>
</evidence>
<evidence type="ECO:0000313" key="4">
    <source>
        <dbReference type="EMBL" id="PKU72332.1"/>
    </source>
</evidence>